<evidence type="ECO:0000256" key="6">
    <source>
        <dbReference type="ARBA" id="ARBA00022741"/>
    </source>
</evidence>
<dbReference type="AlphaFoldDB" id="A0A177B7Q1"/>
<gene>
    <name evidence="11" type="ORF">A3Q56_01964</name>
</gene>
<dbReference type="InterPro" id="IPR014746">
    <property type="entry name" value="Gln_synth/guanido_kin_cat_dom"/>
</dbReference>
<dbReference type="EC" id="6.3.1.2" evidence="3"/>
<dbReference type="GO" id="GO:0004356">
    <property type="term" value="F:glutamine synthetase activity"/>
    <property type="evidence" value="ECO:0007669"/>
    <property type="project" value="UniProtKB-EC"/>
</dbReference>
<reference evidence="11 12" key="1">
    <citation type="submission" date="2016-04" db="EMBL/GenBank/DDBJ databases">
        <title>The genome of Intoshia linei affirms orthonectids as highly simplified spiralians.</title>
        <authorList>
            <person name="Mikhailov K.V."/>
            <person name="Slusarev G.S."/>
            <person name="Nikitin M.A."/>
            <person name="Logacheva M.D."/>
            <person name="Penin A."/>
            <person name="Aleoshin V."/>
            <person name="Panchin Y.V."/>
        </authorList>
    </citation>
    <scope>NUCLEOTIDE SEQUENCE [LARGE SCALE GENOMIC DNA]</scope>
    <source>
        <strain evidence="11">Intl2013</strain>
        <tissue evidence="11">Whole animal</tissue>
    </source>
</reference>
<proteinExistence type="inferred from homology"/>
<comment type="subcellular location">
    <subcellularLocation>
        <location evidence="1">Cytoplasm</location>
    </subcellularLocation>
</comment>
<dbReference type="InterPro" id="IPR008146">
    <property type="entry name" value="Gln_synth_cat_dom"/>
</dbReference>
<evidence type="ECO:0000256" key="5">
    <source>
        <dbReference type="ARBA" id="ARBA00022598"/>
    </source>
</evidence>
<evidence type="ECO:0000256" key="4">
    <source>
        <dbReference type="ARBA" id="ARBA00022490"/>
    </source>
</evidence>
<evidence type="ECO:0000313" key="12">
    <source>
        <dbReference type="Proteomes" id="UP000078046"/>
    </source>
</evidence>
<dbReference type="GO" id="GO:0006542">
    <property type="term" value="P:glutamine biosynthetic process"/>
    <property type="evidence" value="ECO:0007669"/>
    <property type="project" value="InterPro"/>
</dbReference>
<dbReference type="SUPFAM" id="SSF55931">
    <property type="entry name" value="Glutamine synthetase/guanido kinase"/>
    <property type="match status" value="1"/>
</dbReference>
<evidence type="ECO:0000259" key="10">
    <source>
        <dbReference type="PROSITE" id="PS51987"/>
    </source>
</evidence>
<protein>
    <recommendedName>
        <fullName evidence="3">glutamine synthetase</fullName>
        <ecNumber evidence="3">6.3.1.2</ecNumber>
    </recommendedName>
</protein>
<dbReference type="Pfam" id="PF00120">
    <property type="entry name" value="Gln-synt_C"/>
    <property type="match status" value="1"/>
</dbReference>
<keyword evidence="5" id="KW-0436">Ligase</keyword>
<evidence type="ECO:0000256" key="9">
    <source>
        <dbReference type="RuleBase" id="RU000384"/>
    </source>
</evidence>
<keyword evidence="12" id="KW-1185">Reference proteome</keyword>
<sequence>MKTTELTNTYTFRHFLGLKQPENSFILTYIWIDGFGKTTRSKCKVLNFSKEDIELKDVPIWYGYGFVKGVVGEIESYQTYVPVAMYNDPFLENKNKLILCVTFDINGKPTVLNRRGETEKFLKNIKKLEPWFGFEQEYYILNEKRPYKWPKIGFPGPMGPHYCGVGGSRSYGRALTVAHLKACLYAGLHIGGVNGECVPGQWEYQIGPLDGITVSDEMWVSRYILERIAEDFGLDVCFDPKPIPGIWSGSGGHCNFSTNEMRKAGGIEYVEKAIEKMSLKHNQDMKLYDPSKGIANEDRLTGEYFCSAMHKFTTGVEDKFASVRIPNLCNKAGCGYLEDRRPSADCDPYLVVSTIVKTVFDL</sequence>
<dbReference type="OrthoDB" id="1936100at2759"/>
<evidence type="ECO:0000256" key="7">
    <source>
        <dbReference type="ARBA" id="ARBA00022840"/>
    </source>
</evidence>
<dbReference type="FunFam" id="3.30.590.10:FF:000011">
    <property type="entry name" value="Glutamine synthetase"/>
    <property type="match status" value="1"/>
</dbReference>
<dbReference type="PROSITE" id="PS51987">
    <property type="entry name" value="GS_CATALYTIC"/>
    <property type="match status" value="1"/>
</dbReference>
<feature type="domain" description="GS catalytic" evidence="10">
    <location>
        <begin position="114"/>
        <end position="362"/>
    </location>
</feature>
<dbReference type="SMART" id="SM01230">
    <property type="entry name" value="Gln-synt_C"/>
    <property type="match status" value="1"/>
</dbReference>
<evidence type="ECO:0000256" key="1">
    <source>
        <dbReference type="ARBA" id="ARBA00004496"/>
    </source>
</evidence>
<keyword evidence="7" id="KW-0067">ATP-binding</keyword>
<dbReference type="Gene3D" id="3.30.590.10">
    <property type="entry name" value="Glutamine synthetase/guanido kinase, catalytic domain"/>
    <property type="match status" value="1"/>
</dbReference>
<dbReference type="EMBL" id="LWCA01000160">
    <property type="protein sequence ID" value="OAF70327.1"/>
    <property type="molecule type" value="Genomic_DNA"/>
</dbReference>
<name>A0A177B7Q1_9BILA</name>
<dbReference type="Gene3D" id="3.10.20.70">
    <property type="entry name" value="Glutamine synthetase, N-terminal domain"/>
    <property type="match status" value="1"/>
</dbReference>
<dbReference type="InterPro" id="IPR036651">
    <property type="entry name" value="Gln_synt_N_sf"/>
</dbReference>
<dbReference type="PANTHER" id="PTHR20852">
    <property type="entry name" value="GLUTAMINE SYNTHETASE"/>
    <property type="match status" value="1"/>
</dbReference>
<evidence type="ECO:0000256" key="8">
    <source>
        <dbReference type="PROSITE-ProRule" id="PRU01331"/>
    </source>
</evidence>
<keyword evidence="6" id="KW-0547">Nucleotide-binding</keyword>
<comment type="similarity">
    <text evidence="2 8 9">Belongs to the glutamine synthetase family.</text>
</comment>
<dbReference type="GO" id="GO:0005737">
    <property type="term" value="C:cytoplasm"/>
    <property type="evidence" value="ECO:0007669"/>
    <property type="project" value="UniProtKB-SubCell"/>
</dbReference>
<dbReference type="SUPFAM" id="SSF54368">
    <property type="entry name" value="Glutamine synthetase, N-terminal domain"/>
    <property type="match status" value="1"/>
</dbReference>
<dbReference type="Proteomes" id="UP000078046">
    <property type="component" value="Unassembled WGS sequence"/>
</dbReference>
<keyword evidence="4" id="KW-0963">Cytoplasm</keyword>
<accession>A0A177B7Q1</accession>
<evidence type="ECO:0000256" key="2">
    <source>
        <dbReference type="ARBA" id="ARBA00009897"/>
    </source>
</evidence>
<dbReference type="InterPro" id="IPR050292">
    <property type="entry name" value="Glutamine_Synthetase"/>
</dbReference>
<dbReference type="GO" id="GO:0005524">
    <property type="term" value="F:ATP binding"/>
    <property type="evidence" value="ECO:0007669"/>
    <property type="project" value="UniProtKB-KW"/>
</dbReference>
<comment type="caution">
    <text evidence="11">The sequence shown here is derived from an EMBL/GenBank/DDBJ whole genome shotgun (WGS) entry which is preliminary data.</text>
</comment>
<evidence type="ECO:0000313" key="11">
    <source>
        <dbReference type="EMBL" id="OAF70327.1"/>
    </source>
</evidence>
<organism evidence="11 12">
    <name type="scientific">Intoshia linei</name>
    <dbReference type="NCBI Taxonomy" id="1819745"/>
    <lineage>
        <taxon>Eukaryota</taxon>
        <taxon>Metazoa</taxon>
        <taxon>Spiralia</taxon>
        <taxon>Lophotrochozoa</taxon>
        <taxon>Mesozoa</taxon>
        <taxon>Orthonectida</taxon>
        <taxon>Rhopaluridae</taxon>
        <taxon>Intoshia</taxon>
    </lineage>
</organism>
<dbReference type="PANTHER" id="PTHR20852:SF57">
    <property type="entry name" value="GLUTAMINE SYNTHETASE 2 CYTOPLASMIC"/>
    <property type="match status" value="1"/>
</dbReference>
<evidence type="ECO:0000256" key="3">
    <source>
        <dbReference type="ARBA" id="ARBA00012937"/>
    </source>
</evidence>